<dbReference type="InterPro" id="IPR042171">
    <property type="entry name" value="Acyl-CoA_hotdog"/>
</dbReference>
<gene>
    <name evidence="3" type="ORF">FKR81_11470</name>
</gene>
<dbReference type="InterPro" id="IPR049449">
    <property type="entry name" value="TesB_ACOT8-like_N"/>
</dbReference>
<feature type="domain" description="Acyl-CoA thioesterase-like N-terminal HotDog" evidence="1">
    <location>
        <begin position="7"/>
        <end position="85"/>
    </location>
</feature>
<organism evidence="3 4">
    <name type="scientific">Lentzea tibetensis</name>
    <dbReference type="NCBI Taxonomy" id="2591470"/>
    <lineage>
        <taxon>Bacteria</taxon>
        <taxon>Bacillati</taxon>
        <taxon>Actinomycetota</taxon>
        <taxon>Actinomycetes</taxon>
        <taxon>Pseudonocardiales</taxon>
        <taxon>Pseudonocardiaceae</taxon>
        <taxon>Lentzea</taxon>
    </lineage>
</organism>
<dbReference type="PANTHER" id="PTHR38110:SF1">
    <property type="entry name" value="THIOESTERASE DOMAIN-CONTAINING PROTEIN"/>
    <property type="match status" value="1"/>
</dbReference>
<dbReference type="Proteomes" id="UP000316639">
    <property type="component" value="Unassembled WGS sequence"/>
</dbReference>
<dbReference type="AlphaFoldDB" id="A0A563EWZ1"/>
<dbReference type="Pfam" id="PF20789">
    <property type="entry name" value="4HBT_3C"/>
    <property type="match status" value="1"/>
</dbReference>
<evidence type="ECO:0000313" key="4">
    <source>
        <dbReference type="Proteomes" id="UP000316639"/>
    </source>
</evidence>
<dbReference type="PANTHER" id="PTHR38110">
    <property type="entry name" value="CHROMOSOME 23, WHOLE GENOME SHOTGUN SEQUENCE"/>
    <property type="match status" value="1"/>
</dbReference>
<dbReference type="RefSeq" id="WP_146350985.1">
    <property type="nucleotide sequence ID" value="NZ_VOBR01000006.1"/>
</dbReference>
<evidence type="ECO:0000259" key="2">
    <source>
        <dbReference type="Pfam" id="PF20789"/>
    </source>
</evidence>
<name>A0A563EWZ1_9PSEU</name>
<dbReference type="InterPro" id="IPR049450">
    <property type="entry name" value="ACOT8-like_C"/>
</dbReference>
<accession>A0A563EWZ1</accession>
<keyword evidence="4" id="KW-1185">Reference proteome</keyword>
<protein>
    <submittedName>
        <fullName evidence="3">Thioesterase family protein</fullName>
    </submittedName>
</protein>
<reference evidence="3 4" key="1">
    <citation type="submission" date="2019-07" db="EMBL/GenBank/DDBJ databases">
        <title>Lentzea xizangensis sp. nov., isolated from Qinghai-Tibetan Plateau Soils.</title>
        <authorList>
            <person name="Huang J."/>
        </authorList>
    </citation>
    <scope>NUCLEOTIDE SEQUENCE [LARGE SCALE GENOMIC DNA]</scope>
    <source>
        <strain evidence="3 4">FXJ1.1311</strain>
    </source>
</reference>
<dbReference type="Pfam" id="PF13622">
    <property type="entry name" value="4HBT_3"/>
    <property type="match status" value="1"/>
</dbReference>
<dbReference type="Gene3D" id="2.40.160.210">
    <property type="entry name" value="Acyl-CoA thioesterase, double hotdog domain"/>
    <property type="match status" value="1"/>
</dbReference>
<proteinExistence type="predicted"/>
<dbReference type="InterPro" id="IPR052389">
    <property type="entry name" value="Sec_Metab_Biosynth-Assoc"/>
</dbReference>
<evidence type="ECO:0000259" key="1">
    <source>
        <dbReference type="Pfam" id="PF13622"/>
    </source>
</evidence>
<dbReference type="EMBL" id="VOBR01000006">
    <property type="protein sequence ID" value="TWP52189.1"/>
    <property type="molecule type" value="Genomic_DNA"/>
</dbReference>
<dbReference type="OrthoDB" id="9135640at2"/>
<sequence>MLVIDRTWWGFGGAHGGLLAASALAAVRPADRQARLLNVHYLEAVDDRPLTFETRVDREGRSATVASFTGHQGGQVALFGTAAFGVAQRGPEYAGTPAPRVPPPHDCDRFTPPRELAAFAQHLEIRPATRDLPLAGGPRAELVAWMRFLDGRPLDAESAVVLVDALPPALFAIWTRPLPVPSAELTVHFGHPEPVDGWALVRIRTDHAAGGWAVEDGTVWAADGRLLALARQSRRVLGGEL</sequence>
<evidence type="ECO:0000313" key="3">
    <source>
        <dbReference type="EMBL" id="TWP52189.1"/>
    </source>
</evidence>
<dbReference type="SUPFAM" id="SSF54637">
    <property type="entry name" value="Thioesterase/thiol ester dehydrase-isomerase"/>
    <property type="match status" value="2"/>
</dbReference>
<comment type="caution">
    <text evidence="3">The sequence shown here is derived from an EMBL/GenBank/DDBJ whole genome shotgun (WGS) entry which is preliminary data.</text>
</comment>
<feature type="domain" description="Acyl-CoA thioesterase-like C-terminal" evidence="2">
    <location>
        <begin position="104"/>
        <end position="233"/>
    </location>
</feature>
<dbReference type="InterPro" id="IPR029069">
    <property type="entry name" value="HotDog_dom_sf"/>
</dbReference>